<accession>A0A382HHG8</accession>
<dbReference type="AlphaFoldDB" id="A0A382HHG8"/>
<evidence type="ECO:0000313" key="1">
    <source>
        <dbReference type="EMBL" id="SVB86740.1"/>
    </source>
</evidence>
<sequence length="22" mass="2601">AWILGITELSDLEYLSRERAHQ</sequence>
<proteinExistence type="predicted"/>
<dbReference type="EMBL" id="UINC01061304">
    <property type="protein sequence ID" value="SVB86740.1"/>
    <property type="molecule type" value="Genomic_DNA"/>
</dbReference>
<protein>
    <submittedName>
        <fullName evidence="1">Uncharacterized protein</fullName>
    </submittedName>
</protein>
<reference evidence="1" key="1">
    <citation type="submission" date="2018-05" db="EMBL/GenBank/DDBJ databases">
        <authorList>
            <person name="Lanie J.A."/>
            <person name="Ng W.-L."/>
            <person name="Kazmierczak K.M."/>
            <person name="Andrzejewski T.M."/>
            <person name="Davidsen T.M."/>
            <person name="Wayne K.J."/>
            <person name="Tettelin H."/>
            <person name="Glass J.I."/>
            <person name="Rusch D."/>
            <person name="Podicherti R."/>
            <person name="Tsui H.-C.T."/>
            <person name="Winkler M.E."/>
        </authorList>
    </citation>
    <scope>NUCLEOTIDE SEQUENCE</scope>
</reference>
<name>A0A382HHG8_9ZZZZ</name>
<organism evidence="1">
    <name type="scientific">marine metagenome</name>
    <dbReference type="NCBI Taxonomy" id="408172"/>
    <lineage>
        <taxon>unclassified sequences</taxon>
        <taxon>metagenomes</taxon>
        <taxon>ecological metagenomes</taxon>
    </lineage>
</organism>
<gene>
    <name evidence="1" type="ORF">METZ01_LOCUS239594</name>
</gene>
<feature type="non-terminal residue" evidence="1">
    <location>
        <position position="1"/>
    </location>
</feature>